<feature type="transmembrane region" description="Helical" evidence="3">
    <location>
        <begin position="434"/>
        <end position="457"/>
    </location>
</feature>
<evidence type="ECO:0000256" key="1">
    <source>
        <dbReference type="ARBA" id="ARBA00005964"/>
    </source>
</evidence>
<evidence type="ECO:0000259" key="5">
    <source>
        <dbReference type="Pfam" id="PF00135"/>
    </source>
</evidence>
<dbReference type="Proteomes" id="UP001164746">
    <property type="component" value="Chromosome 15"/>
</dbReference>
<feature type="compositionally biased region" description="Polar residues" evidence="2">
    <location>
        <begin position="334"/>
        <end position="345"/>
    </location>
</feature>
<dbReference type="InterPro" id="IPR029058">
    <property type="entry name" value="AB_hydrolase_fold"/>
</dbReference>
<evidence type="ECO:0000256" key="4">
    <source>
        <dbReference type="SAM" id="SignalP"/>
    </source>
</evidence>
<feature type="chain" id="PRO_5047351770" evidence="4">
    <location>
        <begin position="18"/>
        <end position="632"/>
    </location>
</feature>
<feature type="region of interest" description="Disordered" evidence="2">
    <location>
        <begin position="333"/>
        <end position="352"/>
    </location>
</feature>
<keyword evidence="4" id="KW-0732">Signal</keyword>
<evidence type="ECO:0000256" key="3">
    <source>
        <dbReference type="SAM" id="Phobius"/>
    </source>
</evidence>
<keyword evidence="3" id="KW-0812">Transmembrane</keyword>
<sequence>MFISALFSNVILQSGSALSTWATSIDAKRCAHLMAHRVNCSHSVNSSEGLVACFRQKSVEELVRSVPLTPKYFTCFAPSIDKHMKGALFPEDKSLEDLVRSRTTKSFSNTRMMVGLTRKEAYSYLNQSEIQNGISEHRKAQIMRTYVQNVYKYNRQKIYDILEHEYTQWERPESNFSRRDEVMDMLSDGQYKAPLIKMAQEHSKVNDTYFYSFAYSTQSEDFPQWSGGVHGDELPYVFGAPLVGGLSPFPSTYTSQEVELSKFMMRIDPNLPEWSSTERDRNNQYFTEERWPKYNQTTQSYLHIGRKGTKVKDFYHGREAALWNQLIPKLNEGDGNSSDASNQLDNAEDMTTFDDPSRLVTKFRSIFPSPPPPPYTLPYTPSLQSDTSRVSRVDETTQETIESSVKPEKHTIGIENKAVGVAKVSKAESNNVPLSVVIVVGCTLLFINLCFFVGMYVQRKRIAKLRSDPRNHQHDSGSGASGNNIRNTDTFSTHAALPEAVNQVHTNDPSQAKKLAAINHKTPLEGPPMYTAISKPVVPSQGPGGYSYSALSQTPSSPMHSQNKSFITNMNKPLTAGGTVPSHIGNTAASSASNSNTVRNPGPDRSPKPDPRAKNVARGNHTLSSNNAITIV</sequence>
<feature type="compositionally biased region" description="Basic and acidic residues" evidence="2">
    <location>
        <begin position="466"/>
        <end position="475"/>
    </location>
</feature>
<accession>A0ABY7G4E6</accession>
<dbReference type="EMBL" id="CP111026">
    <property type="protein sequence ID" value="WAR28174.1"/>
    <property type="molecule type" value="Genomic_DNA"/>
</dbReference>
<keyword evidence="3" id="KW-0472">Membrane</keyword>
<dbReference type="InterPro" id="IPR002018">
    <property type="entry name" value="CarbesteraseB"/>
</dbReference>
<reference evidence="6" key="1">
    <citation type="submission" date="2022-11" db="EMBL/GenBank/DDBJ databases">
        <title>Centuries of genome instability and evolution in soft-shell clam transmissible cancer (bioRxiv).</title>
        <authorList>
            <person name="Hart S.F.M."/>
            <person name="Yonemitsu M.A."/>
            <person name="Giersch R.M."/>
            <person name="Beal B.F."/>
            <person name="Arriagada G."/>
            <person name="Davis B.W."/>
            <person name="Ostrander E.A."/>
            <person name="Goff S.P."/>
            <person name="Metzger M.J."/>
        </authorList>
    </citation>
    <scope>NUCLEOTIDE SEQUENCE</scope>
    <source>
        <strain evidence="6">MELC-2E11</strain>
        <tissue evidence="6">Siphon/mantle</tissue>
    </source>
</reference>
<gene>
    <name evidence="6" type="ORF">MAR_013878</name>
</gene>
<protein>
    <submittedName>
        <fullName evidence="6">NLGN3-like protein</fullName>
    </submittedName>
</protein>
<feature type="domain" description="Carboxylesterase type B" evidence="5">
    <location>
        <begin position="5"/>
        <end position="323"/>
    </location>
</feature>
<evidence type="ECO:0000313" key="6">
    <source>
        <dbReference type="EMBL" id="WAR28174.1"/>
    </source>
</evidence>
<comment type="similarity">
    <text evidence="1">Belongs to the type-B carboxylesterase/lipase family.</text>
</comment>
<feature type="signal peptide" evidence="4">
    <location>
        <begin position="1"/>
        <end position="17"/>
    </location>
</feature>
<feature type="compositionally biased region" description="Polar residues" evidence="2">
    <location>
        <begin position="621"/>
        <end position="632"/>
    </location>
</feature>
<name>A0ABY7G4E6_MYAAR</name>
<feature type="region of interest" description="Disordered" evidence="2">
    <location>
        <begin position="466"/>
        <end position="489"/>
    </location>
</feature>
<dbReference type="InterPro" id="IPR051093">
    <property type="entry name" value="Neuroligin/BSAL"/>
</dbReference>
<dbReference type="SUPFAM" id="SSF53474">
    <property type="entry name" value="alpha/beta-Hydrolases"/>
    <property type="match status" value="1"/>
</dbReference>
<proteinExistence type="inferred from homology"/>
<dbReference type="PANTHER" id="PTHR43903">
    <property type="entry name" value="NEUROLIGIN"/>
    <property type="match status" value="1"/>
</dbReference>
<dbReference type="Pfam" id="PF00135">
    <property type="entry name" value="COesterase"/>
    <property type="match status" value="1"/>
</dbReference>
<feature type="region of interest" description="Disordered" evidence="2">
    <location>
        <begin position="570"/>
        <end position="632"/>
    </location>
</feature>
<dbReference type="Gene3D" id="3.40.50.1820">
    <property type="entry name" value="alpha/beta hydrolase"/>
    <property type="match status" value="1"/>
</dbReference>
<evidence type="ECO:0000256" key="2">
    <source>
        <dbReference type="SAM" id="MobiDB-lite"/>
    </source>
</evidence>
<feature type="compositionally biased region" description="Low complexity" evidence="2">
    <location>
        <begin position="586"/>
        <end position="597"/>
    </location>
</feature>
<keyword evidence="3" id="KW-1133">Transmembrane helix</keyword>
<organism evidence="6 7">
    <name type="scientific">Mya arenaria</name>
    <name type="common">Soft-shell clam</name>
    <dbReference type="NCBI Taxonomy" id="6604"/>
    <lineage>
        <taxon>Eukaryota</taxon>
        <taxon>Metazoa</taxon>
        <taxon>Spiralia</taxon>
        <taxon>Lophotrochozoa</taxon>
        <taxon>Mollusca</taxon>
        <taxon>Bivalvia</taxon>
        <taxon>Autobranchia</taxon>
        <taxon>Heteroconchia</taxon>
        <taxon>Euheterodonta</taxon>
        <taxon>Imparidentia</taxon>
        <taxon>Neoheterodontei</taxon>
        <taxon>Myida</taxon>
        <taxon>Myoidea</taxon>
        <taxon>Myidae</taxon>
        <taxon>Mya</taxon>
    </lineage>
</organism>
<evidence type="ECO:0000313" key="7">
    <source>
        <dbReference type="Proteomes" id="UP001164746"/>
    </source>
</evidence>
<feature type="compositionally biased region" description="Polar residues" evidence="2">
    <location>
        <begin position="476"/>
        <end position="489"/>
    </location>
</feature>
<keyword evidence="7" id="KW-1185">Reference proteome</keyword>